<dbReference type="Proteomes" id="UP000001488">
    <property type="component" value="Chromosome"/>
</dbReference>
<evidence type="ECO:0000313" key="2">
    <source>
        <dbReference type="Proteomes" id="UP000001488"/>
    </source>
</evidence>
<dbReference type="PaxDb" id="593117-TGAM_1869"/>
<dbReference type="OrthoDB" id="92164at2157"/>
<proteinExistence type="predicted"/>
<dbReference type="KEGG" id="tga:TGAM_1869"/>
<evidence type="ECO:0000313" key="1">
    <source>
        <dbReference type="EMBL" id="ACS34371.1"/>
    </source>
</evidence>
<gene>
    <name evidence="1" type="ordered locus">TGAM_1869</name>
</gene>
<sequence>MAFGRKKKLKFIDGIHHESHLDTICISQMVGLNIIEDAIIGKYPVKNVEFEKKKLLGKEKLFYEVVDVPLARGLGIRVVKRDMEPVTAFPVLEGVTVELKVEEVLEWKKWPEANVSGAVLNEYSPAVTFYATDYIERKKAYLNSEKLNVKLAFFVYTGTAEELKRETTKLPDGKEVVIDLNEAEILLPATVNIQGAFIDDYVMTAHILEFEEVSTPCGDDYVMLLSNEPLGKIKAFALKGNLKGEIEKGASLKLVGWLQGRL</sequence>
<dbReference type="PATRIC" id="fig|593117.10.peg.1878"/>
<dbReference type="HOGENOM" id="CLU_1052181_0_0_2"/>
<organism evidence="1 2">
    <name type="scientific">Thermococcus gammatolerans (strain DSM 15229 / JCM 11827 / EJ3)</name>
    <dbReference type="NCBI Taxonomy" id="593117"/>
    <lineage>
        <taxon>Archaea</taxon>
        <taxon>Methanobacteriati</taxon>
        <taxon>Methanobacteriota</taxon>
        <taxon>Thermococci</taxon>
        <taxon>Thermococcales</taxon>
        <taxon>Thermococcaceae</taxon>
        <taxon>Thermococcus</taxon>
    </lineage>
</organism>
<dbReference type="GeneID" id="7988273"/>
<dbReference type="STRING" id="593117.TGAM_1869"/>
<accession>C5A1V2</accession>
<name>C5A1V2_THEGJ</name>
<protein>
    <submittedName>
        <fullName evidence="1">Uncharacterized protein</fullName>
    </submittedName>
</protein>
<keyword evidence="2" id="KW-1185">Reference proteome</keyword>
<dbReference type="EMBL" id="CP001398">
    <property type="protein sequence ID" value="ACS34371.1"/>
    <property type="molecule type" value="Genomic_DNA"/>
</dbReference>
<reference evidence="1 2" key="1">
    <citation type="journal article" date="2007" name="Genome Biol.">
        <title>Genome analysis and genome-wide proteomics of Thermococcus gammatolerans, the most radioresistant organism known amongst the Archaea.</title>
        <authorList>
            <person name="Zivanovic Y."/>
            <person name="Armengaud J."/>
            <person name="Lagorce A."/>
            <person name="Leplat C."/>
            <person name="Guerin P."/>
            <person name="Dutertre M."/>
            <person name="Anthouard V."/>
            <person name="Forterre P."/>
            <person name="Wincker P."/>
            <person name="Confalonieri F."/>
        </authorList>
    </citation>
    <scope>NUCLEOTIDE SEQUENCE [LARGE SCALE GENOMIC DNA]</scope>
    <source>
        <strain evidence="2">DSM 15229 / JCM 11827 / EJ3</strain>
    </source>
</reference>
<dbReference type="AlphaFoldDB" id="C5A1V2"/>
<dbReference type="RefSeq" id="WP_015859480.1">
    <property type="nucleotide sequence ID" value="NC_012804.1"/>
</dbReference>
<dbReference type="eggNOG" id="arCOG05849">
    <property type="taxonomic scope" value="Archaea"/>
</dbReference>